<dbReference type="GO" id="GO:0046872">
    <property type="term" value="F:metal ion binding"/>
    <property type="evidence" value="ECO:0007669"/>
    <property type="project" value="UniProtKB-KW"/>
</dbReference>
<dbReference type="InterPro" id="IPR015655">
    <property type="entry name" value="PP2C"/>
</dbReference>
<dbReference type="SMART" id="SM00332">
    <property type="entry name" value="PP2Cc"/>
    <property type="match status" value="1"/>
</dbReference>
<evidence type="ECO:0000256" key="5">
    <source>
        <dbReference type="SAM" id="MobiDB-lite"/>
    </source>
</evidence>
<keyword evidence="2 4" id="KW-0378">Hydrolase</keyword>
<feature type="region of interest" description="Disordered" evidence="5">
    <location>
        <begin position="1"/>
        <end position="32"/>
    </location>
</feature>
<feature type="domain" description="PPM-type phosphatase" evidence="6">
    <location>
        <begin position="71"/>
        <end position="323"/>
    </location>
</feature>
<dbReference type="PANTHER" id="PTHR47992">
    <property type="entry name" value="PROTEIN PHOSPHATASE"/>
    <property type="match status" value="1"/>
</dbReference>
<dbReference type="InterPro" id="IPR001932">
    <property type="entry name" value="PPM-type_phosphatase-like_dom"/>
</dbReference>
<dbReference type="KEGG" id="som:SOMG_04910"/>
<dbReference type="SUPFAM" id="SSF81606">
    <property type="entry name" value="PP2C-like"/>
    <property type="match status" value="1"/>
</dbReference>
<dbReference type="Gene3D" id="3.60.40.10">
    <property type="entry name" value="PPM-type phosphatase domain"/>
    <property type="match status" value="1"/>
</dbReference>
<keyword evidence="1" id="KW-0479">Metal-binding</keyword>
<dbReference type="CDD" id="cd00143">
    <property type="entry name" value="PP2Cc"/>
    <property type="match status" value="1"/>
</dbReference>
<dbReference type="GO" id="GO:0004722">
    <property type="term" value="F:protein serine/threonine phosphatase activity"/>
    <property type="evidence" value="ECO:0007669"/>
    <property type="project" value="InterPro"/>
</dbReference>
<dbReference type="InterPro" id="IPR000222">
    <property type="entry name" value="PP2C_BS"/>
</dbReference>
<reference evidence="7 8" key="1">
    <citation type="journal article" date="2023" name="G3 (Bethesda)">
        <title>A high-quality reference genome for the fission yeast Schizosaccharomyces osmophilus.</title>
        <authorList>
            <person name="Jia G.S."/>
            <person name="Zhang W.C."/>
            <person name="Liang Y."/>
            <person name="Liu X.H."/>
            <person name="Rhind N."/>
            <person name="Pidoux A."/>
            <person name="Brysch-Herzberg M."/>
            <person name="Du L.L."/>
        </authorList>
    </citation>
    <scope>NUCLEOTIDE SEQUENCE [LARGE SCALE GENOMIC DNA]</scope>
    <source>
        <strain evidence="7 8">CBS 15793</strain>
    </source>
</reference>
<dbReference type="PROSITE" id="PS51746">
    <property type="entry name" value="PPM_2"/>
    <property type="match status" value="1"/>
</dbReference>
<dbReference type="AlphaFoldDB" id="A0AAF0AYT4"/>
<evidence type="ECO:0000256" key="1">
    <source>
        <dbReference type="ARBA" id="ARBA00022723"/>
    </source>
</evidence>
<keyword evidence="3 4" id="KW-0904">Protein phosphatase</keyword>
<evidence type="ECO:0000256" key="3">
    <source>
        <dbReference type="ARBA" id="ARBA00022912"/>
    </source>
</evidence>
<dbReference type="Pfam" id="PF00481">
    <property type="entry name" value="PP2C"/>
    <property type="match status" value="1"/>
</dbReference>
<accession>A0AAF0AYT4</accession>
<comment type="similarity">
    <text evidence="4">Belongs to the PP2C family.</text>
</comment>
<dbReference type="InterPro" id="IPR036457">
    <property type="entry name" value="PPM-type-like_dom_sf"/>
</dbReference>
<protein>
    <submittedName>
        <fullName evidence="7">Serine/threonine protein phosphatase PP2C catalytic subunit Ptc1</fullName>
    </submittedName>
</protein>
<evidence type="ECO:0000313" key="8">
    <source>
        <dbReference type="Proteomes" id="UP001212411"/>
    </source>
</evidence>
<keyword evidence="8" id="KW-1185">Reference proteome</keyword>
<evidence type="ECO:0000313" key="7">
    <source>
        <dbReference type="EMBL" id="WBW74854.1"/>
    </source>
</evidence>
<dbReference type="PROSITE" id="PS01032">
    <property type="entry name" value="PPM_1"/>
    <property type="match status" value="1"/>
</dbReference>
<dbReference type="Proteomes" id="UP001212411">
    <property type="component" value="Chromosome 3"/>
</dbReference>
<proteinExistence type="inferred from homology"/>
<evidence type="ECO:0000256" key="4">
    <source>
        <dbReference type="RuleBase" id="RU003465"/>
    </source>
</evidence>
<evidence type="ECO:0000256" key="2">
    <source>
        <dbReference type="ARBA" id="ARBA00022801"/>
    </source>
</evidence>
<organism evidence="7 8">
    <name type="scientific">Schizosaccharomyces osmophilus</name>
    <dbReference type="NCBI Taxonomy" id="2545709"/>
    <lineage>
        <taxon>Eukaryota</taxon>
        <taxon>Fungi</taxon>
        <taxon>Dikarya</taxon>
        <taxon>Ascomycota</taxon>
        <taxon>Taphrinomycotina</taxon>
        <taxon>Schizosaccharomycetes</taxon>
        <taxon>Schizosaccharomycetales</taxon>
        <taxon>Schizosaccharomycetaceae</taxon>
        <taxon>Schizosaccharomyces</taxon>
    </lineage>
</organism>
<dbReference type="EMBL" id="CP115613">
    <property type="protein sequence ID" value="WBW74854.1"/>
    <property type="molecule type" value="Genomic_DNA"/>
</dbReference>
<sequence>MKGHNTVSSALLEPLQKMNPFKDSAPANHGRRASISYDEGEGRSHLVDAKDNEGQTMRIGSTRPSRTSNWLAGMVEDKNQRWRRAMEDAHSCWYDFGGNQDDGFIGVYDGHAGAQASDYCRKVLHKILLEKLRKFPDRLVTDLLDETFVEVNDSIAKETKNEVCGCTSAVAFFRYENNRSRRVLYTANVGDARVVLCRDGKAIRLSYDHKGSDENESRRVTQLGGAMVQNRINGVLAVTRALGDTYLKELVSAHPFTTETRIWSGHDEFFIVACDGLWDVISDQEAVDFVRKFTSCREAALRLVEHALKRLSTDNITCIVVNLTRTPGDVDEPGVMVDSNNDYSNDYY</sequence>
<dbReference type="GeneID" id="80878375"/>
<gene>
    <name evidence="7" type="primary">ptc1</name>
    <name evidence="7" type="ORF">SOMG_04910</name>
</gene>
<dbReference type="RefSeq" id="XP_056039097.1">
    <property type="nucleotide sequence ID" value="XM_056183686.1"/>
</dbReference>
<name>A0AAF0AYT4_9SCHI</name>
<evidence type="ECO:0000259" key="6">
    <source>
        <dbReference type="PROSITE" id="PS51746"/>
    </source>
</evidence>